<protein>
    <submittedName>
        <fullName evidence="2">Uncharacterized protein</fullName>
    </submittedName>
</protein>
<proteinExistence type="predicted"/>
<evidence type="ECO:0000313" key="2">
    <source>
        <dbReference type="EMBL" id="RUS88165.1"/>
    </source>
</evidence>
<name>A0A433U2Y4_ELYCH</name>
<keyword evidence="1" id="KW-0812">Transmembrane</keyword>
<evidence type="ECO:0000256" key="1">
    <source>
        <dbReference type="SAM" id="Phobius"/>
    </source>
</evidence>
<feature type="transmembrane region" description="Helical" evidence="1">
    <location>
        <begin position="37"/>
        <end position="67"/>
    </location>
</feature>
<keyword evidence="1" id="KW-1133">Transmembrane helix</keyword>
<evidence type="ECO:0000313" key="3">
    <source>
        <dbReference type="Proteomes" id="UP000271974"/>
    </source>
</evidence>
<comment type="caution">
    <text evidence="2">The sequence shown here is derived from an EMBL/GenBank/DDBJ whole genome shotgun (WGS) entry which is preliminary data.</text>
</comment>
<dbReference type="EMBL" id="RQTK01000091">
    <property type="protein sequence ID" value="RUS88165.1"/>
    <property type="molecule type" value="Genomic_DNA"/>
</dbReference>
<accession>A0A433U2Y4</accession>
<keyword evidence="3" id="KW-1185">Reference proteome</keyword>
<dbReference type="Proteomes" id="UP000271974">
    <property type="component" value="Unassembled WGS sequence"/>
</dbReference>
<gene>
    <name evidence="2" type="ORF">EGW08_004062</name>
</gene>
<organism evidence="2 3">
    <name type="scientific">Elysia chlorotica</name>
    <name type="common">Eastern emerald elysia</name>
    <name type="synonym">Sea slug</name>
    <dbReference type="NCBI Taxonomy" id="188477"/>
    <lineage>
        <taxon>Eukaryota</taxon>
        <taxon>Metazoa</taxon>
        <taxon>Spiralia</taxon>
        <taxon>Lophotrochozoa</taxon>
        <taxon>Mollusca</taxon>
        <taxon>Gastropoda</taxon>
        <taxon>Heterobranchia</taxon>
        <taxon>Euthyneura</taxon>
        <taxon>Panpulmonata</taxon>
        <taxon>Sacoglossa</taxon>
        <taxon>Placobranchoidea</taxon>
        <taxon>Plakobranchidae</taxon>
        <taxon>Elysia</taxon>
    </lineage>
</organism>
<dbReference type="AlphaFoldDB" id="A0A433U2Y4"/>
<sequence>MCNDVFGDICFLSLCKMFEYIHTQLVRNHVLKLLKSIFRVMVGFTGCGAALLLAMLFSWLTLFCFSLTAASRRGFRLVDILITALKCSGYSLPTSVRRSREQSLISFVSGLACEAVTSSSRNATRIGMYSAIIVTPDG</sequence>
<reference evidence="2 3" key="1">
    <citation type="submission" date="2019-01" db="EMBL/GenBank/DDBJ databases">
        <title>A draft genome assembly of the solar-powered sea slug Elysia chlorotica.</title>
        <authorList>
            <person name="Cai H."/>
            <person name="Li Q."/>
            <person name="Fang X."/>
            <person name="Li J."/>
            <person name="Curtis N.E."/>
            <person name="Altenburger A."/>
            <person name="Shibata T."/>
            <person name="Feng M."/>
            <person name="Maeda T."/>
            <person name="Schwartz J.A."/>
            <person name="Shigenobu S."/>
            <person name="Lundholm N."/>
            <person name="Nishiyama T."/>
            <person name="Yang H."/>
            <person name="Hasebe M."/>
            <person name="Li S."/>
            <person name="Pierce S.K."/>
            <person name="Wang J."/>
        </authorList>
    </citation>
    <scope>NUCLEOTIDE SEQUENCE [LARGE SCALE GENOMIC DNA]</scope>
    <source>
        <strain evidence="2">EC2010</strain>
        <tissue evidence="2">Whole organism of an adult</tissue>
    </source>
</reference>
<keyword evidence="1" id="KW-0472">Membrane</keyword>